<sequence length="254" mass="28958">MPISPQPLFNTEFVSKFGVDPGREKPRINNIENTDARIDVYFRDLKTEIINRIEKYPVVAGCVAWLTDFDIIRAMRGKNVSIIMQKEDMFRPDIGGDSTGFKKRLRRAYSEVGAGFSYALLPETSTLGSLWKGYGHHSGFYSDHDCRVDDDRFDPFRCVGNYNRDKSPAFARMHNKFLVFCEEEMDCDYKPVEVWTGSYNMSKSASLSFENGLSIRSTAIASAYLHEYADIAALSEPLDWKYEWVAPEFGIGVS</sequence>
<name>A0A917BYT0_9HYPH</name>
<dbReference type="EMBL" id="BMCT01000002">
    <property type="protein sequence ID" value="GGF60051.1"/>
    <property type="molecule type" value="Genomic_DNA"/>
</dbReference>
<keyword evidence="2" id="KW-1185">Reference proteome</keyword>
<evidence type="ECO:0000313" key="2">
    <source>
        <dbReference type="Proteomes" id="UP000606044"/>
    </source>
</evidence>
<organism evidence="1 2">
    <name type="scientific">Azorhizobium oxalatiphilum</name>
    <dbReference type="NCBI Taxonomy" id="980631"/>
    <lineage>
        <taxon>Bacteria</taxon>
        <taxon>Pseudomonadati</taxon>
        <taxon>Pseudomonadota</taxon>
        <taxon>Alphaproteobacteria</taxon>
        <taxon>Hyphomicrobiales</taxon>
        <taxon>Xanthobacteraceae</taxon>
        <taxon>Azorhizobium</taxon>
    </lineage>
</organism>
<reference evidence="1" key="1">
    <citation type="journal article" date="2014" name="Int. J. Syst. Evol. Microbiol.">
        <title>Complete genome sequence of Corynebacterium casei LMG S-19264T (=DSM 44701T), isolated from a smear-ripened cheese.</title>
        <authorList>
            <consortium name="US DOE Joint Genome Institute (JGI-PGF)"/>
            <person name="Walter F."/>
            <person name="Albersmeier A."/>
            <person name="Kalinowski J."/>
            <person name="Ruckert C."/>
        </authorList>
    </citation>
    <scope>NUCLEOTIDE SEQUENCE</scope>
    <source>
        <strain evidence="1">CCM 7897</strain>
    </source>
</reference>
<dbReference type="RefSeq" id="WP_188577948.1">
    <property type="nucleotide sequence ID" value="NZ_BMCT01000002.1"/>
</dbReference>
<dbReference type="Proteomes" id="UP000606044">
    <property type="component" value="Unassembled WGS sequence"/>
</dbReference>
<evidence type="ECO:0008006" key="3">
    <source>
        <dbReference type="Google" id="ProtNLM"/>
    </source>
</evidence>
<evidence type="ECO:0000313" key="1">
    <source>
        <dbReference type="EMBL" id="GGF60051.1"/>
    </source>
</evidence>
<dbReference type="AlphaFoldDB" id="A0A917BYT0"/>
<dbReference type="SUPFAM" id="SSF56024">
    <property type="entry name" value="Phospholipase D/nuclease"/>
    <property type="match status" value="1"/>
</dbReference>
<proteinExistence type="predicted"/>
<comment type="caution">
    <text evidence="1">The sequence shown here is derived from an EMBL/GenBank/DDBJ whole genome shotgun (WGS) entry which is preliminary data.</text>
</comment>
<gene>
    <name evidence="1" type="ORF">GCM10007301_19730</name>
</gene>
<dbReference type="Gene3D" id="3.30.870.10">
    <property type="entry name" value="Endonuclease Chain A"/>
    <property type="match status" value="1"/>
</dbReference>
<accession>A0A917BYT0</accession>
<protein>
    <recommendedName>
        <fullName evidence="3">Phospholipase D-like domain-containing protein</fullName>
    </recommendedName>
</protein>
<reference evidence="1" key="2">
    <citation type="submission" date="2020-09" db="EMBL/GenBank/DDBJ databases">
        <authorList>
            <person name="Sun Q."/>
            <person name="Sedlacek I."/>
        </authorList>
    </citation>
    <scope>NUCLEOTIDE SEQUENCE</scope>
    <source>
        <strain evidence="1">CCM 7897</strain>
    </source>
</reference>